<organism evidence="1 2">
    <name type="scientific">Persea americana</name>
    <name type="common">Avocado</name>
    <dbReference type="NCBI Taxonomy" id="3435"/>
    <lineage>
        <taxon>Eukaryota</taxon>
        <taxon>Viridiplantae</taxon>
        <taxon>Streptophyta</taxon>
        <taxon>Embryophyta</taxon>
        <taxon>Tracheophyta</taxon>
        <taxon>Spermatophyta</taxon>
        <taxon>Magnoliopsida</taxon>
        <taxon>Magnoliidae</taxon>
        <taxon>Laurales</taxon>
        <taxon>Lauraceae</taxon>
        <taxon>Persea</taxon>
    </lineage>
</organism>
<evidence type="ECO:0000313" key="1">
    <source>
        <dbReference type="EMBL" id="KAJ8638187.1"/>
    </source>
</evidence>
<keyword evidence="2" id="KW-1185">Reference proteome</keyword>
<name>A0ACC2LXH5_PERAE</name>
<evidence type="ECO:0000313" key="2">
    <source>
        <dbReference type="Proteomes" id="UP001234297"/>
    </source>
</evidence>
<protein>
    <submittedName>
        <fullName evidence="1">Uncharacterized protein</fullName>
    </submittedName>
</protein>
<proteinExistence type="predicted"/>
<gene>
    <name evidence="1" type="ORF">MRB53_012454</name>
</gene>
<sequence length="311" mass="34454">MNRGALERPQVQQQMMAGNTNWWNINNMKPPPQQPSPFLPSSSSFSSILPQYALPTSLPLASCHENQDLPESWSQMLLRGLVGDENRCSFGHFHSKKMDSWEDQMLFPSSSVHVVDVKQESPEGSFPSNILDFSHPKLEERHQEPDHSSESIGTATGAPFKKAKVQSSSVQSTFKVRKEKLGDRITALHQLVSPFGKTDTASVLLEAIGYIRFLQSQIEVLSSPYLATAPSGKIMQPVQGERNCIFPEDPGQLLNDTFMKRREAPEKGALHGPKKDLRTRGLCLVPISCTQQIGSDNGADYWAPNLGGGFH</sequence>
<reference evidence="1 2" key="1">
    <citation type="journal article" date="2022" name="Hortic Res">
        <title>A haplotype resolved chromosomal level avocado genome allows analysis of novel avocado genes.</title>
        <authorList>
            <person name="Nath O."/>
            <person name="Fletcher S.J."/>
            <person name="Hayward A."/>
            <person name="Shaw L.M."/>
            <person name="Masouleh A.K."/>
            <person name="Furtado A."/>
            <person name="Henry R.J."/>
            <person name="Mitter N."/>
        </authorList>
    </citation>
    <scope>NUCLEOTIDE SEQUENCE [LARGE SCALE GENOMIC DNA]</scope>
    <source>
        <strain evidence="2">cv. Hass</strain>
    </source>
</reference>
<comment type="caution">
    <text evidence="1">The sequence shown here is derived from an EMBL/GenBank/DDBJ whole genome shotgun (WGS) entry which is preliminary data.</text>
</comment>
<dbReference type="EMBL" id="CM056811">
    <property type="protein sequence ID" value="KAJ8638187.1"/>
    <property type="molecule type" value="Genomic_DNA"/>
</dbReference>
<accession>A0ACC2LXH5</accession>
<dbReference type="Proteomes" id="UP001234297">
    <property type="component" value="Chromosome 3"/>
</dbReference>